<dbReference type="OrthoDB" id="20198at2759"/>
<dbReference type="PANTHER" id="PTHR43316">
    <property type="entry name" value="HYDROLASE, HALOACID DELAHOGENASE-RELATED"/>
    <property type="match status" value="1"/>
</dbReference>
<reference evidence="2 3" key="1">
    <citation type="submission" date="2014-02" db="EMBL/GenBank/DDBJ databases">
        <title>Transposable element dynamics among asymbiotic and ectomycorrhizal Amanita fungi.</title>
        <authorList>
            <consortium name="DOE Joint Genome Institute"/>
            <person name="Hess J."/>
            <person name="Skrede I."/>
            <person name="Wolfe B."/>
            <person name="LaButti K."/>
            <person name="Ohm R.A."/>
            <person name="Grigoriev I.V."/>
            <person name="Pringle A."/>
        </authorList>
    </citation>
    <scope>NUCLEOTIDE SEQUENCE [LARGE SCALE GENOMIC DNA]</scope>
    <source>
        <strain evidence="2 3">SKay4041</strain>
    </source>
</reference>
<dbReference type="InterPro" id="IPR051540">
    <property type="entry name" value="S-2-haloacid_dehalogenase"/>
</dbReference>
<dbReference type="GO" id="GO:0016787">
    <property type="term" value="F:hydrolase activity"/>
    <property type="evidence" value="ECO:0007669"/>
    <property type="project" value="UniProtKB-KW"/>
</dbReference>
<dbReference type="EMBL" id="KZ302054">
    <property type="protein sequence ID" value="PFH48682.1"/>
    <property type="molecule type" value="Genomic_DNA"/>
</dbReference>
<dbReference type="Gene3D" id="3.40.50.1000">
    <property type="entry name" value="HAD superfamily/HAD-like"/>
    <property type="match status" value="1"/>
</dbReference>
<dbReference type="SUPFAM" id="SSF56784">
    <property type="entry name" value="HAD-like"/>
    <property type="match status" value="1"/>
</dbReference>
<dbReference type="PANTHER" id="PTHR43316:SF9">
    <property type="entry name" value="ACID DEHALOGENASE, PUTATIVE (AFU_ORTHOLOGUE AFUA_6G14460)-RELATED"/>
    <property type="match status" value="1"/>
</dbReference>
<protein>
    <recommendedName>
        <fullName evidence="4">Haloacid dehalogenase</fullName>
    </recommendedName>
</protein>
<dbReference type="SFLD" id="SFLDG01129">
    <property type="entry name" value="C1.5:_HAD__Beta-PGM__Phosphata"/>
    <property type="match status" value="1"/>
</dbReference>
<sequence length="300" mass="33720">MPKLTDHKILVFDVYGTLVDWETGLFDAMQPLLKKYPVSATWGRKEALTAFGAKERELQAREPGMLYSDVLANAHKALEERLMGLSGKDGEEASGEREHQAFANSIQDWLPFVDTCEALDSLSRHFTLVVLSNVDRESFKHTHARLSEVGPIDEGRLELYGYPENNPNRHWFPQSAPDDNRSPFALVLTAEDVEAYKPAHAGFKMVLRCVSSDPRLLGQEGKSPDEVKEKVLVVAQSLYHDHKPARELGIRSVWIDRQEAVTCNEEGAGEGEEEKWTWRFTTLQELAEAVDAEVEGEGKA</sequence>
<keyword evidence="1" id="KW-0378">Hydrolase</keyword>
<evidence type="ECO:0000313" key="3">
    <source>
        <dbReference type="Proteomes" id="UP000242287"/>
    </source>
</evidence>
<organism evidence="2 3">
    <name type="scientific">Amanita thiersii Skay4041</name>
    <dbReference type="NCBI Taxonomy" id="703135"/>
    <lineage>
        <taxon>Eukaryota</taxon>
        <taxon>Fungi</taxon>
        <taxon>Dikarya</taxon>
        <taxon>Basidiomycota</taxon>
        <taxon>Agaricomycotina</taxon>
        <taxon>Agaricomycetes</taxon>
        <taxon>Agaricomycetidae</taxon>
        <taxon>Agaricales</taxon>
        <taxon>Pluteineae</taxon>
        <taxon>Amanitaceae</taxon>
        <taxon>Amanita</taxon>
    </lineage>
</organism>
<evidence type="ECO:0000256" key="1">
    <source>
        <dbReference type="ARBA" id="ARBA00022801"/>
    </source>
</evidence>
<dbReference type="InterPro" id="IPR036412">
    <property type="entry name" value="HAD-like_sf"/>
</dbReference>
<dbReference type="STRING" id="703135.A0A2A9NLV6"/>
<dbReference type="SFLD" id="SFLDS00003">
    <property type="entry name" value="Haloacid_Dehalogenase"/>
    <property type="match status" value="1"/>
</dbReference>
<evidence type="ECO:0000313" key="2">
    <source>
        <dbReference type="EMBL" id="PFH48682.1"/>
    </source>
</evidence>
<proteinExistence type="predicted"/>
<dbReference type="InterPro" id="IPR023214">
    <property type="entry name" value="HAD_sf"/>
</dbReference>
<accession>A0A2A9NLV6</accession>
<dbReference type="Proteomes" id="UP000242287">
    <property type="component" value="Unassembled WGS sequence"/>
</dbReference>
<gene>
    <name evidence="2" type="ORF">AMATHDRAFT_64910</name>
</gene>
<dbReference type="AlphaFoldDB" id="A0A2A9NLV6"/>
<evidence type="ECO:0008006" key="4">
    <source>
        <dbReference type="Google" id="ProtNLM"/>
    </source>
</evidence>
<keyword evidence="3" id="KW-1185">Reference proteome</keyword>
<name>A0A2A9NLV6_9AGAR</name>
<dbReference type="Gene3D" id="1.10.150.750">
    <property type="match status" value="1"/>
</dbReference>